<sequence>MKQPIRFIHTADLHLDSPFKGMREVPENILHDVQNATLKAFERLIELAVNERVDFVLIVGDLFDVQSASLKSLVTLKRGLSRLDEYGINVYISFGNHDYDMMRKVDLILPENTYVFPSEEVTVTTFNKGETEAHLYGFSYESRAVRESKVHEYERIERPGYHLATLHGSLKSNEEHDQYAPFQLEELKAKPFDYWALGHIHKRDLLAQRPYIVYPGNIQGRHMKETGEKGCYVVELTEQQTNLSFHTLHDVLFLDEQTTASSSDKIDDLVKVLTDYKDQLRQRHGKVWLRLRVIVPDVLQGYETELLQWLNEQENQVNDWIWLTDLELKTSVSYDRNQLKQSNQFVGEVIKLSDEQEHVTSYLTDLLQHRQFKDHIGTFSDEDLLDIQEQAEQLVINQLLNDRRD</sequence>
<dbReference type="EMBL" id="JAUSTQ010000007">
    <property type="protein sequence ID" value="MDQ0159918.1"/>
    <property type="molecule type" value="Genomic_DNA"/>
</dbReference>
<dbReference type="InterPro" id="IPR050535">
    <property type="entry name" value="DNA_Repair-Maintenance_Comp"/>
</dbReference>
<reference evidence="3 4" key="1">
    <citation type="submission" date="2023-07" db="EMBL/GenBank/DDBJ databases">
        <title>Genomic Encyclopedia of Type Strains, Phase IV (KMG-IV): sequencing the most valuable type-strain genomes for metagenomic binning, comparative biology and taxonomic classification.</title>
        <authorList>
            <person name="Goeker M."/>
        </authorList>
    </citation>
    <scope>NUCLEOTIDE SEQUENCE [LARGE SCALE GENOMIC DNA]</scope>
    <source>
        <strain evidence="3 4">DSM 16460</strain>
    </source>
</reference>
<dbReference type="PANTHER" id="PTHR30337:SF7">
    <property type="entry name" value="PHOSPHOESTERASE"/>
    <property type="match status" value="1"/>
</dbReference>
<dbReference type="Proteomes" id="UP001224359">
    <property type="component" value="Unassembled WGS sequence"/>
</dbReference>
<evidence type="ECO:0000259" key="2">
    <source>
        <dbReference type="Pfam" id="PF00149"/>
    </source>
</evidence>
<evidence type="ECO:0000313" key="3">
    <source>
        <dbReference type="EMBL" id="MDQ0159918.1"/>
    </source>
</evidence>
<proteinExistence type="predicted"/>
<dbReference type="GO" id="GO:0004527">
    <property type="term" value="F:exonuclease activity"/>
    <property type="evidence" value="ECO:0007669"/>
    <property type="project" value="UniProtKB-KW"/>
</dbReference>
<name>A0ABT9VG54_9BACI</name>
<dbReference type="Pfam" id="PF00149">
    <property type="entry name" value="Metallophos"/>
    <property type="match status" value="1"/>
</dbReference>
<dbReference type="RefSeq" id="WP_306976757.1">
    <property type="nucleotide sequence ID" value="NZ_JAUSTQ010000007.1"/>
</dbReference>
<feature type="domain" description="Calcineurin-like phosphoesterase" evidence="2">
    <location>
        <begin position="5"/>
        <end position="202"/>
    </location>
</feature>
<keyword evidence="4" id="KW-1185">Reference proteome</keyword>
<dbReference type="PIRSF" id="PIRSF033091">
    <property type="entry name" value="Pesterase_YhaO"/>
    <property type="match status" value="1"/>
</dbReference>
<evidence type="ECO:0000256" key="1">
    <source>
        <dbReference type="ARBA" id="ARBA00022801"/>
    </source>
</evidence>
<keyword evidence="1" id="KW-0378">Hydrolase</keyword>
<dbReference type="Gene3D" id="3.60.21.10">
    <property type="match status" value="1"/>
</dbReference>
<keyword evidence="3" id="KW-0540">Nuclease</keyword>
<dbReference type="PANTHER" id="PTHR30337">
    <property type="entry name" value="COMPONENT OF ATP-DEPENDENT DSDNA EXONUCLEASE"/>
    <property type="match status" value="1"/>
</dbReference>
<keyword evidence="3" id="KW-0269">Exonuclease</keyword>
<dbReference type="InterPro" id="IPR004843">
    <property type="entry name" value="Calcineurin-like_PHP"/>
</dbReference>
<dbReference type="CDD" id="cd00840">
    <property type="entry name" value="MPP_Mre11_N"/>
    <property type="match status" value="1"/>
</dbReference>
<gene>
    <name evidence="3" type="ORF">J2S77_001905</name>
</gene>
<dbReference type="InterPro" id="IPR041796">
    <property type="entry name" value="Mre11_N"/>
</dbReference>
<accession>A0ABT9VG54</accession>
<dbReference type="InterPro" id="IPR029052">
    <property type="entry name" value="Metallo-depent_PP-like"/>
</dbReference>
<protein>
    <submittedName>
        <fullName evidence="3">DNA repair exonuclease SbcCD nuclease subunit</fullName>
    </submittedName>
</protein>
<organism evidence="3 4">
    <name type="scientific">Alkalibacillus salilacus</name>
    <dbReference type="NCBI Taxonomy" id="284582"/>
    <lineage>
        <taxon>Bacteria</taxon>
        <taxon>Bacillati</taxon>
        <taxon>Bacillota</taxon>
        <taxon>Bacilli</taxon>
        <taxon>Bacillales</taxon>
        <taxon>Bacillaceae</taxon>
        <taxon>Alkalibacillus</taxon>
    </lineage>
</organism>
<dbReference type="InterPro" id="IPR014576">
    <property type="entry name" value="Pesterase_YhaO"/>
</dbReference>
<comment type="caution">
    <text evidence="3">The sequence shown here is derived from an EMBL/GenBank/DDBJ whole genome shotgun (WGS) entry which is preliminary data.</text>
</comment>
<evidence type="ECO:0000313" key="4">
    <source>
        <dbReference type="Proteomes" id="UP001224359"/>
    </source>
</evidence>
<dbReference type="SUPFAM" id="SSF56300">
    <property type="entry name" value="Metallo-dependent phosphatases"/>
    <property type="match status" value="1"/>
</dbReference>